<gene>
    <name evidence="6" type="ORF">Tpal_732</name>
</gene>
<protein>
    <recommendedName>
        <fullName evidence="8">MtN3 and saliva related transmembrane protein</fullName>
    </recommendedName>
</protein>
<dbReference type="Proteomes" id="UP000242754">
    <property type="component" value="Unassembled WGS sequence"/>
</dbReference>
<dbReference type="EMBL" id="FJNE01000002">
    <property type="protein sequence ID" value="CZQ86132.1"/>
    <property type="molecule type" value="Genomic_DNA"/>
</dbReference>
<name>A0A143YAP4_9LACT</name>
<evidence type="ECO:0000256" key="1">
    <source>
        <dbReference type="ARBA" id="ARBA00004141"/>
    </source>
</evidence>
<dbReference type="InterPro" id="IPR006603">
    <property type="entry name" value="PQ-loop_rpt"/>
</dbReference>
<dbReference type="RefSeq" id="WP_087031554.1">
    <property type="nucleotide sequence ID" value="NZ_FJNE01000002.1"/>
</dbReference>
<dbReference type="STRING" id="140314.SAMN04488076_101216"/>
<evidence type="ECO:0000256" key="4">
    <source>
        <dbReference type="ARBA" id="ARBA00023136"/>
    </source>
</evidence>
<feature type="transmembrane region" description="Helical" evidence="5">
    <location>
        <begin position="56"/>
        <end position="74"/>
    </location>
</feature>
<keyword evidence="7" id="KW-1185">Reference proteome</keyword>
<dbReference type="GO" id="GO:0016020">
    <property type="term" value="C:membrane"/>
    <property type="evidence" value="ECO:0007669"/>
    <property type="project" value="UniProtKB-SubCell"/>
</dbReference>
<dbReference type="OrthoDB" id="9814012at2"/>
<evidence type="ECO:0008006" key="8">
    <source>
        <dbReference type="Google" id="ProtNLM"/>
    </source>
</evidence>
<reference evidence="6 7" key="1">
    <citation type="submission" date="2016-02" db="EMBL/GenBank/DDBJ databases">
        <authorList>
            <person name="Wen L."/>
            <person name="He K."/>
            <person name="Yang H."/>
        </authorList>
    </citation>
    <scope>NUCLEOTIDE SEQUENCE [LARGE SCALE GENOMIC DNA]</scope>
    <source>
        <strain evidence="6">Trichococcus palustris</strain>
    </source>
</reference>
<dbReference type="GO" id="GO:0051119">
    <property type="term" value="F:sugar transmembrane transporter activity"/>
    <property type="evidence" value="ECO:0007669"/>
    <property type="project" value="InterPro"/>
</dbReference>
<evidence type="ECO:0000313" key="6">
    <source>
        <dbReference type="EMBL" id="CZQ86132.1"/>
    </source>
</evidence>
<dbReference type="InterPro" id="IPR047662">
    <property type="entry name" value="SemiSWEET"/>
</dbReference>
<proteinExistence type="predicted"/>
<comment type="subcellular location">
    <subcellularLocation>
        <location evidence="1">Membrane</location>
        <topology evidence="1">Multi-pass membrane protein</topology>
    </subcellularLocation>
</comment>
<dbReference type="AlphaFoldDB" id="A0A143YAP4"/>
<dbReference type="Gene3D" id="1.20.1280.290">
    <property type="match status" value="1"/>
</dbReference>
<feature type="transmembrane region" description="Helical" evidence="5">
    <location>
        <begin position="29"/>
        <end position="50"/>
    </location>
</feature>
<keyword evidence="3 5" id="KW-1133">Transmembrane helix</keyword>
<accession>A0A143YAP4</accession>
<keyword evidence="4 5" id="KW-0472">Membrane</keyword>
<dbReference type="Pfam" id="PF04193">
    <property type="entry name" value="PQ-loop"/>
    <property type="match status" value="1"/>
</dbReference>
<evidence type="ECO:0000256" key="2">
    <source>
        <dbReference type="ARBA" id="ARBA00022692"/>
    </source>
</evidence>
<evidence type="ECO:0000256" key="3">
    <source>
        <dbReference type="ARBA" id="ARBA00022989"/>
    </source>
</evidence>
<evidence type="ECO:0000313" key="7">
    <source>
        <dbReference type="Proteomes" id="UP000242754"/>
    </source>
</evidence>
<sequence>MIGTIAGVLTTLSFVPQVIKVLQTKDTKAISLGMYLMSVIGIFLWMAHGYVMGDMALLIANLITFCLALVILIAKLKYK</sequence>
<evidence type="ECO:0000256" key="5">
    <source>
        <dbReference type="SAM" id="Phobius"/>
    </source>
</evidence>
<dbReference type="NCBIfam" id="NF037968">
    <property type="entry name" value="SemiSWEET_2"/>
    <property type="match status" value="1"/>
</dbReference>
<keyword evidence="2 5" id="KW-0812">Transmembrane</keyword>
<organism evidence="6 7">
    <name type="scientific">Trichococcus palustris</name>
    <dbReference type="NCBI Taxonomy" id="140314"/>
    <lineage>
        <taxon>Bacteria</taxon>
        <taxon>Bacillati</taxon>
        <taxon>Bacillota</taxon>
        <taxon>Bacilli</taxon>
        <taxon>Lactobacillales</taxon>
        <taxon>Carnobacteriaceae</taxon>
        <taxon>Trichococcus</taxon>
    </lineage>
</organism>